<keyword evidence="3" id="KW-1015">Disulfide bond</keyword>
<reference evidence="5" key="1">
    <citation type="submission" date="2008-11" db="EMBL/GenBank/DDBJ databases">
        <authorList>
            <person name="Cloutier S."/>
        </authorList>
    </citation>
    <scope>NUCLEOTIDE SEQUENCE</scope>
</reference>
<name>D0QEK0_WHEAT</name>
<accession>D0QEK0</accession>
<evidence type="ECO:0000259" key="4">
    <source>
        <dbReference type="SMART" id="SM00645"/>
    </source>
</evidence>
<dbReference type="CDD" id="cd02248">
    <property type="entry name" value="Peptidase_C1A"/>
    <property type="match status" value="1"/>
</dbReference>
<dbReference type="InterPro" id="IPR038765">
    <property type="entry name" value="Papain-like_cys_pep_sf"/>
</dbReference>
<organism evidence="5">
    <name type="scientific">Triticum aestivum</name>
    <name type="common">Wheat</name>
    <dbReference type="NCBI Taxonomy" id="4565"/>
    <lineage>
        <taxon>Eukaryota</taxon>
        <taxon>Viridiplantae</taxon>
        <taxon>Streptophyta</taxon>
        <taxon>Embryophyta</taxon>
        <taxon>Tracheophyta</taxon>
        <taxon>Spermatophyta</taxon>
        <taxon>Magnoliopsida</taxon>
        <taxon>Liliopsida</taxon>
        <taxon>Poales</taxon>
        <taxon>Poaceae</taxon>
        <taxon>BOP clade</taxon>
        <taxon>Pooideae</taxon>
        <taxon>Triticodae</taxon>
        <taxon>Triticeae</taxon>
        <taxon>Triticinae</taxon>
        <taxon>Triticum</taxon>
    </lineage>
</organism>
<dbReference type="GO" id="GO:0008234">
    <property type="term" value="F:cysteine-type peptidase activity"/>
    <property type="evidence" value="ECO:0007669"/>
    <property type="project" value="InterPro"/>
</dbReference>
<dbReference type="PROSITE" id="PS00139">
    <property type="entry name" value="THIOL_PROTEASE_CYS"/>
    <property type="match status" value="1"/>
</dbReference>
<dbReference type="SUPFAM" id="SSF54001">
    <property type="entry name" value="Cysteine proteinases"/>
    <property type="match status" value="1"/>
</dbReference>
<dbReference type="InterPro" id="IPR025660">
    <property type="entry name" value="Pept_his_AS"/>
</dbReference>
<evidence type="ECO:0000256" key="1">
    <source>
        <dbReference type="ARBA" id="ARBA00008455"/>
    </source>
</evidence>
<dbReference type="PANTHER" id="PTHR12411">
    <property type="entry name" value="CYSTEINE PROTEASE FAMILY C1-RELATED"/>
    <property type="match status" value="1"/>
</dbReference>
<evidence type="ECO:0000256" key="3">
    <source>
        <dbReference type="ARBA" id="ARBA00023157"/>
    </source>
</evidence>
<dbReference type="InterPro" id="IPR000668">
    <property type="entry name" value="Peptidase_C1A_C"/>
</dbReference>
<evidence type="ECO:0000256" key="2">
    <source>
        <dbReference type="ARBA" id="ARBA00022729"/>
    </source>
</evidence>
<keyword evidence="2" id="KW-0732">Signal</keyword>
<dbReference type="PROSITE" id="PS00639">
    <property type="entry name" value="THIOL_PROTEASE_HIS"/>
    <property type="match status" value="1"/>
</dbReference>
<dbReference type="InterPro" id="IPR013128">
    <property type="entry name" value="Peptidase_C1A"/>
</dbReference>
<comment type="similarity">
    <text evidence="1">Belongs to the peptidase C1 family.</text>
</comment>
<dbReference type="InterPro" id="IPR039417">
    <property type="entry name" value="Peptidase_C1A_papain-like"/>
</dbReference>
<dbReference type="InterPro" id="IPR000169">
    <property type="entry name" value="Pept_cys_AS"/>
</dbReference>
<dbReference type="Pfam" id="PF00112">
    <property type="entry name" value="Peptidase_C1"/>
    <property type="match status" value="1"/>
</dbReference>
<feature type="domain" description="Peptidase C1A papain C-terminal" evidence="4">
    <location>
        <begin position="105"/>
        <end position="317"/>
    </location>
</feature>
<dbReference type="GO" id="GO:0006508">
    <property type="term" value="P:proteolysis"/>
    <property type="evidence" value="ECO:0007669"/>
    <property type="project" value="InterPro"/>
</dbReference>
<dbReference type="Gene3D" id="3.90.70.10">
    <property type="entry name" value="Cysteine proteinases"/>
    <property type="match status" value="1"/>
</dbReference>
<dbReference type="SMART" id="SM00645">
    <property type="entry name" value="Pept_C1"/>
    <property type="match status" value="1"/>
</dbReference>
<dbReference type="PRINTS" id="PR00705">
    <property type="entry name" value="PAPAIN"/>
</dbReference>
<dbReference type="EMBL" id="FJ447462">
    <property type="protein sequence ID" value="ACK44478.1"/>
    <property type="molecule type" value="Genomic_DNA"/>
</dbReference>
<evidence type="ECO:0000313" key="5">
    <source>
        <dbReference type="EMBL" id="ACK44478.1"/>
    </source>
</evidence>
<proteinExistence type="inferred from homology"/>
<sequence length="372" mass="40470">MFRPAFGAVGRILLRRRCQAAAAAAGSLLRPSGARLLHLRPSLNSVFQPLVTKLQSRSVRRFGLFVRDHKMHVIAIPAWCTVHIALGLGVWHMNKTGEHSEKSTRPSEIDWVQAGAVSPVVRKQGGCGCCWAMATTASVEAGHYLQTLQSISLSVQELIDCNTENNGCNGGYSQHSFKYIRDNGLSSESSYPYMAKRSASGCQRDKTVAAATRILGFWCVDSTEDALEEAVAKRPVVVCLQGTPDLLNYKGGIMECEALPDGSATTWHAVLIVGYGTDPDGVKYWRFKNSWGKDWGEGGFGRIRRHVADERGALEGLRHVTAEPADEPFLDGDDHLVVLGDAPDKRACSNGLPKHGIQDGDPEALAMLLHHG</sequence>
<protein>
    <submittedName>
        <fullName evidence="5">Cysteine proteinase</fullName>
    </submittedName>
</protein>
<dbReference type="AlphaFoldDB" id="D0QEK0"/>